<dbReference type="NCBIfam" id="TIGR02276">
    <property type="entry name" value="beta_rpt_yvtn"/>
    <property type="match status" value="1"/>
</dbReference>
<gene>
    <name evidence="2" type="ORF">ES675_15045</name>
</gene>
<dbReference type="PROSITE" id="PS51257">
    <property type="entry name" value="PROKAR_LIPOPROTEIN"/>
    <property type="match status" value="1"/>
</dbReference>
<proteinExistence type="predicted"/>
<dbReference type="OrthoDB" id="9773938at2"/>
<dbReference type="InterPro" id="IPR011964">
    <property type="entry name" value="YVTN_b-propeller_repeat"/>
</dbReference>
<feature type="chain" id="PRO_5022671281" evidence="1">
    <location>
        <begin position="24"/>
        <end position="356"/>
    </location>
</feature>
<dbReference type="SUPFAM" id="SSF50969">
    <property type="entry name" value="YVTN repeat-like/Quinoprotein amine dehydrogenase"/>
    <property type="match status" value="1"/>
</dbReference>
<evidence type="ECO:0000313" key="3">
    <source>
        <dbReference type="Proteomes" id="UP000324358"/>
    </source>
</evidence>
<comment type="caution">
    <text evidence="2">The sequence shown here is derived from an EMBL/GenBank/DDBJ whole genome shotgun (WGS) entry which is preliminary data.</text>
</comment>
<dbReference type="Pfam" id="PF16819">
    <property type="entry name" value="DUF5074"/>
    <property type="match status" value="1"/>
</dbReference>
<evidence type="ECO:0000256" key="1">
    <source>
        <dbReference type="SAM" id="SignalP"/>
    </source>
</evidence>
<dbReference type="RefSeq" id="WP_066252669.1">
    <property type="nucleotide sequence ID" value="NZ_VSKL01000007.1"/>
</dbReference>
<keyword evidence="3" id="KW-1185">Reference proteome</keyword>
<dbReference type="InterPro" id="IPR051200">
    <property type="entry name" value="Host-pathogen_enzymatic-act"/>
</dbReference>
<dbReference type="InterPro" id="IPR031815">
    <property type="entry name" value="DUF5074"/>
</dbReference>
<name>A0A5D0QPM3_9FLAO</name>
<organism evidence="2 3">
    <name type="scientific">Bizionia algoritergicola</name>
    <dbReference type="NCBI Taxonomy" id="291187"/>
    <lineage>
        <taxon>Bacteria</taxon>
        <taxon>Pseudomonadati</taxon>
        <taxon>Bacteroidota</taxon>
        <taxon>Flavobacteriia</taxon>
        <taxon>Flavobacteriales</taxon>
        <taxon>Flavobacteriaceae</taxon>
        <taxon>Bizionia</taxon>
    </lineage>
</organism>
<dbReference type="InterPro" id="IPR015943">
    <property type="entry name" value="WD40/YVTN_repeat-like_dom_sf"/>
</dbReference>
<keyword evidence="1" id="KW-0732">Signal</keyword>
<dbReference type="Gene3D" id="2.130.10.10">
    <property type="entry name" value="YVTN repeat-like/Quinoprotein amine dehydrogenase"/>
    <property type="match status" value="1"/>
</dbReference>
<accession>A0A5D0QPM3</accession>
<dbReference type="PANTHER" id="PTHR47197">
    <property type="entry name" value="PROTEIN NIRF"/>
    <property type="match status" value="1"/>
</dbReference>
<dbReference type="InterPro" id="IPR011044">
    <property type="entry name" value="Quino_amine_DH_bsu"/>
</dbReference>
<dbReference type="PANTHER" id="PTHR47197:SF3">
    <property type="entry name" value="DIHYDRO-HEME D1 DEHYDROGENASE"/>
    <property type="match status" value="1"/>
</dbReference>
<evidence type="ECO:0000313" key="2">
    <source>
        <dbReference type="EMBL" id="TYB70825.1"/>
    </source>
</evidence>
<protein>
    <submittedName>
        <fullName evidence="2">YncE family protein</fullName>
    </submittedName>
</protein>
<feature type="signal peptide" evidence="1">
    <location>
        <begin position="1"/>
        <end position="23"/>
    </location>
</feature>
<reference evidence="2 3" key="1">
    <citation type="submission" date="2019-08" db="EMBL/GenBank/DDBJ databases">
        <title>Genomes of Antarctic Bizionia species.</title>
        <authorList>
            <person name="Bowman J.P."/>
        </authorList>
    </citation>
    <scope>NUCLEOTIDE SEQUENCE [LARGE SCALE GENOMIC DNA]</scope>
    <source>
        <strain evidence="2 3">APA-1</strain>
    </source>
</reference>
<dbReference type="AlphaFoldDB" id="A0A5D0QPM3"/>
<dbReference type="EMBL" id="VSKL01000007">
    <property type="protein sequence ID" value="TYB70825.1"/>
    <property type="molecule type" value="Genomic_DNA"/>
</dbReference>
<sequence length="356" mass="38806">MKHVIKFLIFSLLFAFVFTSCSSDDDNFSEPQVSLGDYENGILVSAEGGPSSVSYISNDFSTIENNIFFNVNEEDLGNYLQSVGFNGNQAYIISDNVNTINVVDRYSFNKKSSITAGLYTPRYIGFANGKGYVTNWGDGNDADDDFIAVINLSTNTVESTIPVGEGPEQIIANGNTLYISHKGGYGVNNIITVLNTNNNLISTITVNDVPDEMLINDEGNLVVLSEGANQYWLSPPNITQGSIATINMTDNTIMDLHVFEVGNHPSQMSYGNGTIYYVLNNEIYEMADAATSLPTTSLINLGAITTYGMAVKNEHIYITDAKDFASLGDLLVYELSSGNLIHTFEVGVNASKIYFN</sequence>
<dbReference type="Proteomes" id="UP000324358">
    <property type="component" value="Unassembled WGS sequence"/>
</dbReference>